<proteinExistence type="predicted"/>
<feature type="region of interest" description="Disordered" evidence="1">
    <location>
        <begin position="170"/>
        <end position="193"/>
    </location>
</feature>
<dbReference type="AlphaFoldDB" id="A0A9W7FBH4"/>
<protein>
    <submittedName>
        <fullName evidence="3">Uncharacterized protein</fullName>
    </submittedName>
</protein>
<keyword evidence="2" id="KW-0472">Membrane</keyword>
<accession>A0A9W7FBH4</accession>
<organism evidence="3 4">
    <name type="scientific">Triparma retinervis</name>
    <dbReference type="NCBI Taxonomy" id="2557542"/>
    <lineage>
        <taxon>Eukaryota</taxon>
        <taxon>Sar</taxon>
        <taxon>Stramenopiles</taxon>
        <taxon>Ochrophyta</taxon>
        <taxon>Bolidophyceae</taxon>
        <taxon>Parmales</taxon>
        <taxon>Triparmaceae</taxon>
        <taxon>Triparma</taxon>
    </lineage>
</organism>
<evidence type="ECO:0000313" key="3">
    <source>
        <dbReference type="EMBL" id="GMI09088.1"/>
    </source>
</evidence>
<gene>
    <name evidence="3" type="ORF">TrRE_jg6508</name>
</gene>
<dbReference type="OrthoDB" id="196618at2759"/>
<reference evidence="3" key="1">
    <citation type="submission" date="2022-07" db="EMBL/GenBank/DDBJ databases">
        <title>Genome analysis of Parmales, a sister group of diatoms, reveals the evolutionary specialization of diatoms from phago-mixotrophs to photoautotrophs.</title>
        <authorList>
            <person name="Ban H."/>
            <person name="Sato S."/>
            <person name="Yoshikawa S."/>
            <person name="Kazumasa Y."/>
            <person name="Nakamura Y."/>
            <person name="Ichinomiya M."/>
            <person name="Saitoh K."/>
            <person name="Sato N."/>
            <person name="Blanc-Mathieu R."/>
            <person name="Endo H."/>
            <person name="Kuwata A."/>
            <person name="Ogata H."/>
        </authorList>
    </citation>
    <scope>NUCLEOTIDE SEQUENCE</scope>
</reference>
<dbReference type="Proteomes" id="UP001165082">
    <property type="component" value="Unassembled WGS sequence"/>
</dbReference>
<feature type="transmembrane region" description="Helical" evidence="2">
    <location>
        <begin position="107"/>
        <end position="129"/>
    </location>
</feature>
<keyword evidence="2" id="KW-0812">Transmembrane</keyword>
<feature type="transmembrane region" description="Helical" evidence="2">
    <location>
        <begin position="12"/>
        <end position="33"/>
    </location>
</feature>
<evidence type="ECO:0000256" key="1">
    <source>
        <dbReference type="SAM" id="MobiDB-lite"/>
    </source>
</evidence>
<keyword evidence="2" id="KW-1133">Transmembrane helix</keyword>
<comment type="caution">
    <text evidence="3">The sequence shown here is derived from an EMBL/GenBank/DDBJ whole genome shotgun (WGS) entry which is preliminary data.</text>
</comment>
<sequence length="193" mass="22041">MHGSTEGNGRMSWNFSVVRPIFGLLSLMTCYVVDNHRFFRVVAAVSLIFQVCTESIAAFDVARALRTLQSKCTDSVTGLQLSSDCLSPTPDNYWSEYRLTLLLRRDIVVSFFLLISFFFVLFLGVTIGFTREEYSYSQIHTRYNHQKALWQELNKHGITVSNFKRRVKSGAKAGGSLDTKFDKDLDKDKVKDK</sequence>
<dbReference type="EMBL" id="BRXZ01000296">
    <property type="protein sequence ID" value="GMI09088.1"/>
    <property type="molecule type" value="Genomic_DNA"/>
</dbReference>
<feature type="compositionally biased region" description="Basic and acidic residues" evidence="1">
    <location>
        <begin position="179"/>
        <end position="193"/>
    </location>
</feature>
<name>A0A9W7FBH4_9STRA</name>
<evidence type="ECO:0000313" key="4">
    <source>
        <dbReference type="Proteomes" id="UP001165082"/>
    </source>
</evidence>
<evidence type="ECO:0000256" key="2">
    <source>
        <dbReference type="SAM" id="Phobius"/>
    </source>
</evidence>
<keyword evidence="4" id="KW-1185">Reference proteome</keyword>